<reference evidence="7 8" key="1">
    <citation type="journal article" date="2019" name="Sci. Rep.">
        <title>Orb-weaving spider Araneus ventricosus genome elucidates the spidroin gene catalogue.</title>
        <authorList>
            <person name="Kono N."/>
            <person name="Nakamura H."/>
            <person name="Ohtoshi R."/>
            <person name="Moran D.A.P."/>
            <person name="Shinohara A."/>
            <person name="Yoshida Y."/>
            <person name="Fujiwara M."/>
            <person name="Mori M."/>
            <person name="Tomita M."/>
            <person name="Arakawa K."/>
        </authorList>
    </citation>
    <scope>NUCLEOTIDE SEQUENCE [LARGE SCALE GENOMIC DNA]</scope>
</reference>
<dbReference type="InterPro" id="IPR025705">
    <property type="entry name" value="Beta_hexosaminidase_sua/sub"/>
</dbReference>
<evidence type="ECO:0000256" key="4">
    <source>
        <dbReference type="ARBA" id="ARBA00022801"/>
    </source>
</evidence>
<evidence type="ECO:0000313" key="8">
    <source>
        <dbReference type="Proteomes" id="UP000499080"/>
    </source>
</evidence>
<keyword evidence="4" id="KW-0378">Hydrolase</keyword>
<dbReference type="InterPro" id="IPR017853">
    <property type="entry name" value="GH"/>
</dbReference>
<dbReference type="EC" id="3.2.1.52" evidence="3"/>
<name>A0A4Y2R384_ARAVE</name>
<evidence type="ECO:0000256" key="2">
    <source>
        <dbReference type="ARBA" id="ARBA00006285"/>
    </source>
</evidence>
<evidence type="ECO:0000256" key="1">
    <source>
        <dbReference type="ARBA" id="ARBA00001231"/>
    </source>
</evidence>
<dbReference type="GO" id="GO:0030203">
    <property type="term" value="P:glycosaminoglycan metabolic process"/>
    <property type="evidence" value="ECO:0007669"/>
    <property type="project" value="TreeGrafter"/>
</dbReference>
<dbReference type="GO" id="GO:0004563">
    <property type="term" value="F:beta-N-acetylhexosaminidase activity"/>
    <property type="evidence" value="ECO:0007669"/>
    <property type="project" value="UniProtKB-EC"/>
</dbReference>
<dbReference type="Pfam" id="PF00728">
    <property type="entry name" value="Glyco_hydro_20"/>
    <property type="match status" value="1"/>
</dbReference>
<evidence type="ECO:0000256" key="3">
    <source>
        <dbReference type="ARBA" id="ARBA00012663"/>
    </source>
</evidence>
<dbReference type="Proteomes" id="UP000499080">
    <property type="component" value="Unassembled WGS sequence"/>
</dbReference>
<dbReference type="InterPro" id="IPR015883">
    <property type="entry name" value="Glyco_hydro_20_cat"/>
</dbReference>
<dbReference type="AlphaFoldDB" id="A0A4Y2R384"/>
<gene>
    <name evidence="7" type="primary">Hexb_2</name>
    <name evidence="7" type="ORF">AVEN_36060_1</name>
</gene>
<evidence type="ECO:0000259" key="6">
    <source>
        <dbReference type="Pfam" id="PF00728"/>
    </source>
</evidence>
<dbReference type="GO" id="GO:0005975">
    <property type="term" value="P:carbohydrate metabolic process"/>
    <property type="evidence" value="ECO:0007669"/>
    <property type="project" value="InterPro"/>
</dbReference>
<feature type="active site" description="Proton donor" evidence="5">
    <location>
        <position position="173"/>
    </location>
</feature>
<accession>A0A4Y2R384</accession>
<dbReference type="PRINTS" id="PR00738">
    <property type="entry name" value="GLHYDRLASE20"/>
</dbReference>
<dbReference type="Gene3D" id="3.20.20.80">
    <property type="entry name" value="Glycosidases"/>
    <property type="match status" value="1"/>
</dbReference>
<sequence length="208" mass="23231">MIFLSLEIEVAPLFSEGEKCSETRASTAAPSRVGPKRILLPYVGSRPRPIVTSRVQSREHNVTAKTQNLTSKSNPNITAFMKSHGFGSDYAKLEQYYMQNLLDIVKSLNKRHTLSWGKGQSNLLTPCYSGKTPNGAFGPIDPTNPSSYTFLKSFLSEIGTVFPENYIHLGGDEVSFDCWKSNPNSHCFHERSLVLRVIMPKLEQSICK</sequence>
<evidence type="ECO:0000256" key="5">
    <source>
        <dbReference type="PIRSR" id="PIRSR625705-1"/>
    </source>
</evidence>
<dbReference type="GO" id="GO:0006689">
    <property type="term" value="P:ganglioside catabolic process"/>
    <property type="evidence" value="ECO:0007669"/>
    <property type="project" value="TreeGrafter"/>
</dbReference>
<organism evidence="7 8">
    <name type="scientific">Araneus ventricosus</name>
    <name type="common">Orbweaver spider</name>
    <name type="synonym">Epeira ventricosa</name>
    <dbReference type="NCBI Taxonomy" id="182803"/>
    <lineage>
        <taxon>Eukaryota</taxon>
        <taxon>Metazoa</taxon>
        <taxon>Ecdysozoa</taxon>
        <taxon>Arthropoda</taxon>
        <taxon>Chelicerata</taxon>
        <taxon>Arachnida</taxon>
        <taxon>Araneae</taxon>
        <taxon>Araneomorphae</taxon>
        <taxon>Entelegynae</taxon>
        <taxon>Araneoidea</taxon>
        <taxon>Araneidae</taxon>
        <taxon>Araneus</taxon>
    </lineage>
</organism>
<dbReference type="PANTHER" id="PTHR22600:SF21">
    <property type="entry name" value="BETA-HEXOSAMINIDASE A"/>
    <property type="match status" value="1"/>
</dbReference>
<keyword evidence="8" id="KW-1185">Reference proteome</keyword>
<dbReference type="GO" id="GO:0005764">
    <property type="term" value="C:lysosome"/>
    <property type="evidence" value="ECO:0007669"/>
    <property type="project" value="TreeGrafter"/>
</dbReference>
<evidence type="ECO:0000313" key="7">
    <source>
        <dbReference type="EMBL" id="GBN70137.1"/>
    </source>
</evidence>
<comment type="similarity">
    <text evidence="2">Belongs to the glycosyl hydrolase 20 family.</text>
</comment>
<feature type="domain" description="Glycoside hydrolase family 20 catalytic" evidence="6">
    <location>
        <begin position="138"/>
        <end position="186"/>
    </location>
</feature>
<proteinExistence type="inferred from homology"/>
<comment type="catalytic activity">
    <reaction evidence="1">
        <text>Hydrolysis of terminal non-reducing N-acetyl-D-hexosamine residues in N-acetyl-beta-D-hexosaminides.</text>
        <dbReference type="EC" id="3.2.1.52"/>
    </reaction>
</comment>
<comment type="caution">
    <text evidence="7">The sequence shown here is derived from an EMBL/GenBank/DDBJ whole genome shotgun (WGS) entry which is preliminary data.</text>
</comment>
<feature type="non-terminal residue" evidence="7">
    <location>
        <position position="208"/>
    </location>
</feature>
<protein>
    <recommendedName>
        <fullName evidence="3">beta-N-acetylhexosaminidase</fullName>
        <ecNumber evidence="3">3.2.1.52</ecNumber>
    </recommendedName>
</protein>
<dbReference type="PANTHER" id="PTHR22600">
    <property type="entry name" value="BETA-HEXOSAMINIDASE"/>
    <property type="match status" value="1"/>
</dbReference>
<dbReference type="GO" id="GO:0016020">
    <property type="term" value="C:membrane"/>
    <property type="evidence" value="ECO:0007669"/>
    <property type="project" value="TreeGrafter"/>
</dbReference>
<dbReference type="EMBL" id="BGPR01015662">
    <property type="protein sequence ID" value="GBN70137.1"/>
    <property type="molecule type" value="Genomic_DNA"/>
</dbReference>
<dbReference type="SUPFAM" id="SSF51445">
    <property type="entry name" value="(Trans)glycosidases"/>
    <property type="match status" value="1"/>
</dbReference>
<dbReference type="OrthoDB" id="428480at2759"/>